<dbReference type="WBParaSite" id="nRc.2.0.1.t44176-RA">
    <property type="protein sequence ID" value="nRc.2.0.1.t44176-RA"/>
    <property type="gene ID" value="nRc.2.0.1.g44176"/>
</dbReference>
<accession>A0A915L129</accession>
<dbReference type="AlphaFoldDB" id="A0A915L129"/>
<sequence>MCTKRTVHHMRTEMFYLSTTRNRIKKASTPFESYENQYWSRFLAHCITKLPNFVVPETLDHGIQSELKLEKQIY</sequence>
<dbReference type="Proteomes" id="UP000887565">
    <property type="component" value="Unplaced"/>
</dbReference>
<proteinExistence type="predicted"/>
<name>A0A915L129_ROMCU</name>
<evidence type="ECO:0000313" key="2">
    <source>
        <dbReference type="WBParaSite" id="nRc.2.0.1.t44176-RA"/>
    </source>
</evidence>
<protein>
    <submittedName>
        <fullName evidence="2">Uncharacterized protein</fullName>
    </submittedName>
</protein>
<organism evidence="1 2">
    <name type="scientific">Romanomermis culicivorax</name>
    <name type="common">Nematode worm</name>
    <dbReference type="NCBI Taxonomy" id="13658"/>
    <lineage>
        <taxon>Eukaryota</taxon>
        <taxon>Metazoa</taxon>
        <taxon>Ecdysozoa</taxon>
        <taxon>Nematoda</taxon>
        <taxon>Enoplea</taxon>
        <taxon>Dorylaimia</taxon>
        <taxon>Mermithida</taxon>
        <taxon>Mermithoidea</taxon>
        <taxon>Mermithidae</taxon>
        <taxon>Romanomermis</taxon>
    </lineage>
</organism>
<reference evidence="2" key="1">
    <citation type="submission" date="2022-11" db="UniProtKB">
        <authorList>
            <consortium name="WormBaseParasite"/>
        </authorList>
    </citation>
    <scope>IDENTIFICATION</scope>
</reference>
<evidence type="ECO:0000313" key="1">
    <source>
        <dbReference type="Proteomes" id="UP000887565"/>
    </source>
</evidence>
<keyword evidence="1" id="KW-1185">Reference proteome</keyword>